<reference evidence="7" key="1">
    <citation type="journal article" date="2021" name="Nat. Commun.">
        <title>Connecting structure to function with the recovery of over 1000 high-quality metagenome-assembled genomes from activated sludge using long-read sequencing.</title>
        <authorList>
            <person name="Singleton C.M."/>
            <person name="Petriglieri F."/>
            <person name="Kristensen J.M."/>
            <person name="Kirkegaard R.H."/>
            <person name="Michaelsen T.Y."/>
            <person name="Andersen M.H."/>
            <person name="Kondrotaite Z."/>
            <person name="Karst S.M."/>
            <person name="Dueholm M.S."/>
            <person name="Nielsen P.H."/>
            <person name="Albertsen M."/>
        </authorList>
    </citation>
    <scope>NUCLEOTIDE SEQUENCE [LARGE SCALE GENOMIC DNA]</scope>
</reference>
<dbReference type="GO" id="GO:0000155">
    <property type="term" value="F:phosphorelay sensor kinase activity"/>
    <property type="evidence" value="ECO:0007669"/>
    <property type="project" value="InterPro"/>
</dbReference>
<dbReference type="EMBL" id="JADJEV010000004">
    <property type="protein sequence ID" value="MBK6974339.1"/>
    <property type="molecule type" value="Genomic_DNA"/>
</dbReference>
<dbReference type="EC" id="2.7.13.3" evidence="2"/>
<feature type="domain" description="Histidine kinase" evidence="5">
    <location>
        <begin position="325"/>
        <end position="536"/>
    </location>
</feature>
<keyword evidence="4" id="KW-1133">Transmembrane helix</keyword>
<dbReference type="CDD" id="cd00075">
    <property type="entry name" value="HATPase"/>
    <property type="match status" value="1"/>
</dbReference>
<dbReference type="Proteomes" id="UP000807785">
    <property type="component" value="Unassembled WGS sequence"/>
</dbReference>
<dbReference type="SUPFAM" id="SSF55874">
    <property type="entry name" value="ATPase domain of HSP90 chaperone/DNA topoisomerase II/histidine kinase"/>
    <property type="match status" value="1"/>
</dbReference>
<dbReference type="Pfam" id="PF02518">
    <property type="entry name" value="HATPase_c"/>
    <property type="match status" value="1"/>
</dbReference>
<dbReference type="SMART" id="SM00387">
    <property type="entry name" value="HATPase_c"/>
    <property type="match status" value="1"/>
</dbReference>
<evidence type="ECO:0000259" key="5">
    <source>
        <dbReference type="PROSITE" id="PS50109"/>
    </source>
</evidence>
<feature type="transmembrane region" description="Helical" evidence="4">
    <location>
        <begin position="61"/>
        <end position="79"/>
    </location>
</feature>
<dbReference type="InterPro" id="IPR004358">
    <property type="entry name" value="Sig_transdc_His_kin-like_C"/>
</dbReference>
<dbReference type="Pfam" id="PF00512">
    <property type="entry name" value="HisKA"/>
    <property type="match status" value="1"/>
</dbReference>
<dbReference type="Pfam" id="PF25323">
    <property type="entry name" value="6TM_PilS"/>
    <property type="match status" value="1"/>
</dbReference>
<dbReference type="InterPro" id="IPR003661">
    <property type="entry name" value="HisK_dim/P_dom"/>
</dbReference>
<dbReference type="Gene3D" id="1.10.287.130">
    <property type="match status" value="1"/>
</dbReference>
<dbReference type="InterPro" id="IPR035965">
    <property type="entry name" value="PAS-like_dom_sf"/>
</dbReference>
<dbReference type="InterPro" id="IPR036890">
    <property type="entry name" value="HATPase_C_sf"/>
</dbReference>
<keyword evidence="3" id="KW-0597">Phosphoprotein</keyword>
<dbReference type="InterPro" id="IPR036097">
    <property type="entry name" value="HisK_dim/P_sf"/>
</dbReference>
<keyword evidence="6" id="KW-0418">Kinase</keyword>
<feature type="transmembrane region" description="Helical" evidence="4">
    <location>
        <begin position="30"/>
        <end position="49"/>
    </location>
</feature>
<evidence type="ECO:0000256" key="1">
    <source>
        <dbReference type="ARBA" id="ARBA00000085"/>
    </source>
</evidence>
<dbReference type="PANTHER" id="PTHR43065">
    <property type="entry name" value="SENSOR HISTIDINE KINASE"/>
    <property type="match status" value="1"/>
</dbReference>
<dbReference type="InterPro" id="IPR003594">
    <property type="entry name" value="HATPase_dom"/>
</dbReference>
<dbReference type="InterPro" id="IPR005467">
    <property type="entry name" value="His_kinase_dom"/>
</dbReference>
<comment type="catalytic activity">
    <reaction evidence="1">
        <text>ATP + protein L-histidine = ADP + protein N-phospho-L-histidine.</text>
        <dbReference type="EC" id="2.7.13.3"/>
    </reaction>
</comment>
<dbReference type="PROSITE" id="PS50109">
    <property type="entry name" value="HIS_KIN"/>
    <property type="match status" value="1"/>
</dbReference>
<feature type="transmembrane region" description="Helical" evidence="4">
    <location>
        <begin position="136"/>
        <end position="153"/>
    </location>
</feature>
<name>A0A9D7E545_9PROT</name>
<evidence type="ECO:0000313" key="7">
    <source>
        <dbReference type="Proteomes" id="UP000807785"/>
    </source>
</evidence>
<keyword evidence="4" id="KW-0812">Transmembrane</keyword>
<accession>A0A9D7E545</accession>
<dbReference type="SUPFAM" id="SSF47384">
    <property type="entry name" value="Homodimeric domain of signal transducing histidine kinase"/>
    <property type="match status" value="1"/>
</dbReference>
<evidence type="ECO:0000256" key="4">
    <source>
        <dbReference type="SAM" id="Phobius"/>
    </source>
</evidence>
<feature type="transmembrane region" description="Helical" evidence="4">
    <location>
        <begin position="165"/>
        <end position="182"/>
    </location>
</feature>
<keyword evidence="6" id="KW-0808">Transferase</keyword>
<keyword evidence="4" id="KW-0472">Membrane</keyword>
<dbReference type="PANTHER" id="PTHR43065:SF52">
    <property type="entry name" value="SENSOR PROTEIN KINASE PILS"/>
    <property type="match status" value="1"/>
</dbReference>
<dbReference type="SMART" id="SM00388">
    <property type="entry name" value="HisKA"/>
    <property type="match status" value="1"/>
</dbReference>
<protein>
    <recommendedName>
        <fullName evidence="2">histidine kinase</fullName>
        <ecNumber evidence="2">2.7.13.3</ecNumber>
    </recommendedName>
</protein>
<dbReference type="SUPFAM" id="SSF55785">
    <property type="entry name" value="PYP-like sensor domain (PAS domain)"/>
    <property type="match status" value="1"/>
</dbReference>
<proteinExistence type="predicted"/>
<dbReference type="Gene3D" id="3.30.565.10">
    <property type="entry name" value="Histidine kinase-like ATPase, C-terminal domain"/>
    <property type="match status" value="1"/>
</dbReference>
<dbReference type="Gene3D" id="3.30.450.20">
    <property type="entry name" value="PAS domain"/>
    <property type="match status" value="1"/>
</dbReference>
<dbReference type="CDD" id="cd00082">
    <property type="entry name" value="HisKA"/>
    <property type="match status" value="1"/>
</dbReference>
<gene>
    <name evidence="6" type="ORF">IPH26_15800</name>
</gene>
<comment type="caution">
    <text evidence="6">The sequence shown here is derived from an EMBL/GenBank/DDBJ whole genome shotgun (WGS) entry which is preliminary data.</text>
</comment>
<dbReference type="PRINTS" id="PR00344">
    <property type="entry name" value="BCTRLSENSOR"/>
</dbReference>
<sequence length="537" mass="58955">MDHTTADLQADPSTPAGAEREVRWTSLRYFGVYRLVVASVFLAAVLIYRGSLTFGSENLRLFTLVAAAYWVFAVLNHLTRRSRFGHFDLRLTLQVLADIFALTLLMYASGGYRSGLAFMMLIVLAAAGLIGQGRLVVFYAAAAALAVLLEQYYRFFVIRGDTGDFVPVAITSAGFFAVALISRQVGQRVMANEALAVRRGAELKDQMRINERVIRDMQDGALVLDPGGGLRLWNPRAEALLGMQFKSGLGVAQIAPDLHRELVSASERAERTLPMRSIDGSRALSARIVPASERGDVLIYVEDLGRVQQQARELKLAALGRLTANIAHEIRNPLSSITHAAELLREEKRAETQARLTHIIYDNAQRIERLVRDVLELGRRDRVQPEAIRLGAFIEGLRDELALQHSDAVSRIAIDCPQDLAIRCDRIHLSQILGNLVGNALRYCSKEAGAVRLRGVAGAAHTVAAGRIELHVIDDGNGVPDTLRGQIFEPFVTTHSQGTGLGLYIARELASANEADLELLDNAPGAHFRLIFQPADE</sequence>
<evidence type="ECO:0000313" key="6">
    <source>
        <dbReference type="EMBL" id="MBK6974339.1"/>
    </source>
</evidence>
<evidence type="ECO:0000256" key="3">
    <source>
        <dbReference type="ARBA" id="ARBA00022553"/>
    </source>
</evidence>
<dbReference type="AlphaFoldDB" id="A0A9D7E545"/>
<evidence type="ECO:0000256" key="2">
    <source>
        <dbReference type="ARBA" id="ARBA00012438"/>
    </source>
</evidence>
<organism evidence="6 7">
    <name type="scientific">Candidatus Methylophosphatis roskildensis</name>
    <dbReference type="NCBI Taxonomy" id="2899263"/>
    <lineage>
        <taxon>Bacteria</taxon>
        <taxon>Pseudomonadati</taxon>
        <taxon>Pseudomonadota</taxon>
        <taxon>Betaproteobacteria</taxon>
        <taxon>Nitrosomonadales</taxon>
        <taxon>Sterolibacteriaceae</taxon>
        <taxon>Candidatus Methylophosphatis</taxon>
    </lineage>
</organism>